<keyword evidence="3" id="KW-1185">Reference proteome</keyword>
<dbReference type="Proteomes" id="UP000653493">
    <property type="component" value="Unassembled WGS sequence"/>
</dbReference>
<feature type="compositionally biased region" description="Gly residues" evidence="1">
    <location>
        <begin position="48"/>
        <end position="57"/>
    </location>
</feature>
<feature type="region of interest" description="Disordered" evidence="1">
    <location>
        <begin position="1"/>
        <end position="145"/>
    </location>
</feature>
<accession>A0A918GK94</accession>
<evidence type="ECO:0000256" key="1">
    <source>
        <dbReference type="SAM" id="MobiDB-lite"/>
    </source>
</evidence>
<gene>
    <name evidence="2" type="ORF">GCM10010238_35300</name>
</gene>
<evidence type="ECO:0000313" key="2">
    <source>
        <dbReference type="EMBL" id="GGS42656.1"/>
    </source>
</evidence>
<reference evidence="2" key="1">
    <citation type="journal article" date="2014" name="Int. J. Syst. Evol. Microbiol.">
        <title>Complete genome sequence of Corynebacterium casei LMG S-19264T (=DSM 44701T), isolated from a smear-ripened cheese.</title>
        <authorList>
            <consortium name="US DOE Joint Genome Institute (JGI-PGF)"/>
            <person name="Walter F."/>
            <person name="Albersmeier A."/>
            <person name="Kalinowski J."/>
            <person name="Ruckert C."/>
        </authorList>
    </citation>
    <scope>NUCLEOTIDE SEQUENCE</scope>
    <source>
        <strain evidence="2">JCM 4234</strain>
    </source>
</reference>
<dbReference type="AlphaFoldDB" id="A0A918GK94"/>
<reference evidence="2" key="2">
    <citation type="submission" date="2020-09" db="EMBL/GenBank/DDBJ databases">
        <authorList>
            <person name="Sun Q."/>
            <person name="Ohkuma M."/>
        </authorList>
    </citation>
    <scope>NUCLEOTIDE SEQUENCE</scope>
    <source>
        <strain evidence="2">JCM 4234</strain>
    </source>
</reference>
<sequence length="145" mass="14670">MRPSAGCTFSKVAPGDFSKVAPGDEVARGGAATAGHQDAVPVDEGEHGGALGHGAGGPYAVRQEAPGGISMPGRRPARNSVKDGVPARPSRRLAGRPPFARYRPPGSYLAPSPGKPPARSGPAAGGRGATRTRRSPMRCGVQSRA</sequence>
<protein>
    <submittedName>
        <fullName evidence="2">Uncharacterized protein</fullName>
    </submittedName>
</protein>
<proteinExistence type="predicted"/>
<comment type="caution">
    <text evidence="2">The sequence shown here is derived from an EMBL/GenBank/DDBJ whole genome shotgun (WGS) entry which is preliminary data.</text>
</comment>
<evidence type="ECO:0000313" key="3">
    <source>
        <dbReference type="Proteomes" id="UP000653493"/>
    </source>
</evidence>
<organism evidence="2 3">
    <name type="scientific">Streptomyces griseoviridis</name>
    <dbReference type="NCBI Taxonomy" id="45398"/>
    <lineage>
        <taxon>Bacteria</taxon>
        <taxon>Bacillati</taxon>
        <taxon>Actinomycetota</taxon>
        <taxon>Actinomycetes</taxon>
        <taxon>Kitasatosporales</taxon>
        <taxon>Streptomycetaceae</taxon>
        <taxon>Streptomyces</taxon>
    </lineage>
</organism>
<dbReference type="EMBL" id="BMSL01000009">
    <property type="protein sequence ID" value="GGS42656.1"/>
    <property type="molecule type" value="Genomic_DNA"/>
</dbReference>
<name>A0A918GK94_STRGD</name>